<dbReference type="InterPro" id="IPR017441">
    <property type="entry name" value="Protein_kinase_ATP_BS"/>
</dbReference>
<dbReference type="InterPro" id="IPR008266">
    <property type="entry name" value="Tyr_kinase_AS"/>
</dbReference>
<keyword evidence="6" id="KW-1185">Reference proteome</keyword>
<dbReference type="PROSITE" id="PS00109">
    <property type="entry name" value="PROTEIN_KINASE_TYR"/>
    <property type="match status" value="1"/>
</dbReference>
<gene>
    <name evidence="5" type="ORF">GpartN1_g552.t1</name>
</gene>
<dbReference type="Pfam" id="PF00069">
    <property type="entry name" value="Pkinase"/>
    <property type="match status" value="1"/>
</dbReference>
<dbReference type="Gene3D" id="1.10.510.10">
    <property type="entry name" value="Transferase(Phosphotransferase) domain 1"/>
    <property type="match status" value="1"/>
</dbReference>
<proteinExistence type="predicted"/>
<accession>A0A9C7PRZ0</accession>
<keyword evidence="2 3" id="KW-0067">ATP-binding</keyword>
<keyword evidence="1 3" id="KW-0547">Nucleotide-binding</keyword>
<dbReference type="InterPro" id="IPR020635">
    <property type="entry name" value="Tyr_kinase_cat_dom"/>
</dbReference>
<dbReference type="GO" id="GO:0005524">
    <property type="term" value="F:ATP binding"/>
    <property type="evidence" value="ECO:0007669"/>
    <property type="project" value="UniProtKB-UniRule"/>
</dbReference>
<dbReference type="InterPro" id="IPR011009">
    <property type="entry name" value="Kinase-like_dom_sf"/>
</dbReference>
<dbReference type="PROSITE" id="PS50011">
    <property type="entry name" value="PROTEIN_KINASE_DOM"/>
    <property type="match status" value="1"/>
</dbReference>
<evidence type="ECO:0000256" key="3">
    <source>
        <dbReference type="PROSITE-ProRule" id="PRU10141"/>
    </source>
</evidence>
<dbReference type="AlphaFoldDB" id="A0A9C7PRZ0"/>
<dbReference type="SMART" id="SM00219">
    <property type="entry name" value="TyrKc"/>
    <property type="match status" value="1"/>
</dbReference>
<dbReference type="FunFam" id="1.10.510.10:FF:000571">
    <property type="entry name" value="Maternal embryonic leucine zipper kinase"/>
    <property type="match status" value="1"/>
</dbReference>
<dbReference type="InterPro" id="IPR053235">
    <property type="entry name" value="Ser_Thr_kinase"/>
</dbReference>
<dbReference type="PANTHER" id="PTHR24361">
    <property type="entry name" value="MITOGEN-ACTIVATED KINASE KINASE KINASE"/>
    <property type="match status" value="1"/>
</dbReference>
<feature type="binding site" evidence="3">
    <location>
        <position position="496"/>
    </location>
    <ligand>
        <name>ATP</name>
        <dbReference type="ChEBI" id="CHEBI:30616"/>
    </ligand>
</feature>
<evidence type="ECO:0000256" key="2">
    <source>
        <dbReference type="ARBA" id="ARBA00022840"/>
    </source>
</evidence>
<evidence type="ECO:0000256" key="1">
    <source>
        <dbReference type="ARBA" id="ARBA00022741"/>
    </source>
</evidence>
<dbReference type="GO" id="GO:0004674">
    <property type="term" value="F:protein serine/threonine kinase activity"/>
    <property type="evidence" value="ECO:0007669"/>
    <property type="project" value="TreeGrafter"/>
</dbReference>
<comment type="caution">
    <text evidence="5">The sequence shown here is derived from an EMBL/GenBank/DDBJ whole genome shotgun (WGS) entry which is preliminary data.</text>
</comment>
<dbReference type="InterPro" id="IPR000719">
    <property type="entry name" value="Prot_kinase_dom"/>
</dbReference>
<name>A0A9C7PRZ0_9RHOD</name>
<evidence type="ECO:0000259" key="4">
    <source>
        <dbReference type="PROSITE" id="PS50011"/>
    </source>
</evidence>
<dbReference type="GO" id="GO:0005737">
    <property type="term" value="C:cytoplasm"/>
    <property type="evidence" value="ECO:0007669"/>
    <property type="project" value="TreeGrafter"/>
</dbReference>
<sequence length="872" mass="99109">MGQQETKEVKSLGLLDARQVANLLLGERWDIPERFNSSSKRGASENNVDSTDLKRSPSALPIHVRKIWKKLVRRIFPTTARLEDGVYPSVLPCTLPVLFLLDTEQHGSFCGKCCVKLVRRIKEVLKQVHSEFRELQTQGEKGVPISADVEHLQVLLKVASYGFAPVDMLTLASIRYAVAQVELGLYTQSYEQDRGMESSSVSVGSTLHVSSSFKSLGSQMESWSSKQRIDSKEAICLAAVMRASEIIIQEYTCKFSSYLSSGSKARNEFCRWLWRFLTVRRSSDRLCLQPISNETFTDDSFDTEVTEREHLEKESSFVSSGSWSFSSDVSDSFSVNELFTNGHNTHCVQERLYIDDIYLLLLFLAGDCVDFGSFMFCKEEEDWKATSTKERSFLFASKSAARPLWEKWSGLWNQSSLLLVAEELILHFGRSPLPQCLTESEFLEFAEHIAFVYLSRCERLESFGTFELRNCIGKGSFGVVKTARDLITGKFVAIKKCVRDSNYNQDDEAERELEAKILQELQGHPNVCRLLNYFSSDQYSYIILEICGGGSLFETLSVLQEELRDCGQTCLVEKVYGVKYRSSVGFTEGQVRHWIKQLLSLLVFMHGKAICHRDIRPSNLLLTNDGELRIGDFGSAARFSGGWDLFDGNNVVGSLYSVAPEQTQRKAYFGTKIDIWCTGVLTYWLLTGQPPFSDDNVDVLYNNIRNMHFKLPEVSEEAKEFILCAMAFEPDARPDAHTLLCHPWLSGEESSIRTLLRFSQFQVPLQESYHHNLKDFVNFLKTIIVKIYSDVGIYCYEVGSGHSVEFLGDKKPIFCQACISSEYYLKFFTCFIFETQGNASLGKICFELHRGRSILFLKVIHKLRDLILASLK</sequence>
<evidence type="ECO:0000313" key="5">
    <source>
        <dbReference type="EMBL" id="GJQ08761.1"/>
    </source>
</evidence>
<dbReference type="EMBL" id="BQMJ01000004">
    <property type="protein sequence ID" value="GJQ08761.1"/>
    <property type="molecule type" value="Genomic_DNA"/>
</dbReference>
<dbReference type="Proteomes" id="UP001061958">
    <property type="component" value="Unassembled WGS sequence"/>
</dbReference>
<evidence type="ECO:0000313" key="6">
    <source>
        <dbReference type="Proteomes" id="UP001061958"/>
    </source>
</evidence>
<dbReference type="SUPFAM" id="SSF56112">
    <property type="entry name" value="Protein kinase-like (PK-like)"/>
    <property type="match status" value="1"/>
</dbReference>
<dbReference type="PROSITE" id="PS00107">
    <property type="entry name" value="PROTEIN_KINASE_ATP"/>
    <property type="match status" value="1"/>
</dbReference>
<dbReference type="GO" id="GO:0004713">
    <property type="term" value="F:protein tyrosine kinase activity"/>
    <property type="evidence" value="ECO:0007669"/>
    <property type="project" value="InterPro"/>
</dbReference>
<reference evidence="5" key="1">
    <citation type="journal article" date="2022" name="Proc. Natl. Acad. Sci. U.S.A.">
        <title>Life cycle and functional genomics of the unicellular red alga Galdieria for elucidating algal and plant evolution and industrial use.</title>
        <authorList>
            <person name="Hirooka S."/>
            <person name="Itabashi T."/>
            <person name="Ichinose T.M."/>
            <person name="Onuma R."/>
            <person name="Fujiwara T."/>
            <person name="Yamashita S."/>
            <person name="Jong L.W."/>
            <person name="Tomita R."/>
            <person name="Iwane A.H."/>
            <person name="Miyagishima S.Y."/>
        </authorList>
    </citation>
    <scope>NUCLEOTIDE SEQUENCE</scope>
    <source>
        <strain evidence="5">NBRC 102759</strain>
    </source>
</reference>
<reference evidence="5" key="2">
    <citation type="submission" date="2022-01" db="EMBL/GenBank/DDBJ databases">
        <authorList>
            <person name="Hirooka S."/>
            <person name="Miyagishima S.Y."/>
        </authorList>
    </citation>
    <scope>NUCLEOTIDE SEQUENCE</scope>
    <source>
        <strain evidence="5">NBRC 102759</strain>
    </source>
</reference>
<protein>
    <recommendedName>
        <fullName evidence="4">Protein kinase domain-containing protein</fullName>
    </recommendedName>
</protein>
<feature type="domain" description="Protein kinase" evidence="4">
    <location>
        <begin position="466"/>
        <end position="745"/>
    </location>
</feature>
<dbReference type="OrthoDB" id="4062651at2759"/>
<organism evidence="5 6">
    <name type="scientific">Galdieria partita</name>
    <dbReference type="NCBI Taxonomy" id="83374"/>
    <lineage>
        <taxon>Eukaryota</taxon>
        <taxon>Rhodophyta</taxon>
        <taxon>Bangiophyceae</taxon>
        <taxon>Galdieriales</taxon>
        <taxon>Galdieriaceae</taxon>
        <taxon>Galdieria</taxon>
    </lineage>
</organism>